<feature type="compositionally biased region" description="Basic and acidic residues" evidence="1">
    <location>
        <begin position="114"/>
        <end position="128"/>
    </location>
</feature>
<keyword evidence="3" id="KW-1185">Reference proteome</keyword>
<feature type="compositionally biased region" description="Polar residues" evidence="1">
    <location>
        <begin position="1"/>
        <end position="11"/>
    </location>
</feature>
<dbReference type="EMBL" id="BAUL01000263">
    <property type="protein sequence ID" value="GAD98831.1"/>
    <property type="molecule type" value="Genomic_DNA"/>
</dbReference>
<reference evidence="3" key="1">
    <citation type="journal article" date="2014" name="Genome Announc.">
        <title>Draft genome sequence of the formaldehyde-resistant fungus Byssochlamys spectabilis No. 5 (anamorph Paecilomyces variotii No. 5) (NBRC109023).</title>
        <authorList>
            <person name="Oka T."/>
            <person name="Ekino K."/>
            <person name="Fukuda K."/>
            <person name="Nomura Y."/>
        </authorList>
    </citation>
    <scope>NUCLEOTIDE SEQUENCE [LARGE SCALE GENOMIC DNA]</scope>
    <source>
        <strain evidence="3">No. 5 / NBRC 109023</strain>
    </source>
</reference>
<gene>
    <name evidence="2" type="ORF">PVAR5_7533</name>
</gene>
<evidence type="ECO:0000313" key="2">
    <source>
        <dbReference type="EMBL" id="GAD98831.1"/>
    </source>
</evidence>
<feature type="region of interest" description="Disordered" evidence="1">
    <location>
        <begin position="1"/>
        <end position="21"/>
    </location>
</feature>
<sequence>MRSQDNATAKLNSGPADSLRIHGRSSSRIHFTVDRISTPFEADEPAIHIGWILAVTWSGNPEPPPRVSQPDVVCFDRTYPDAYQQSGLGQLKAGGNDESEQDSRDSQLVPGEPWDQRLRCRGGHPDRRVGKRTVRAPESNAGPCILAKSQAPERLSYRKS</sequence>
<dbReference type="HOGENOM" id="CLU_1651918_0_0_1"/>
<name>V5G9Y2_BYSSN</name>
<feature type="region of interest" description="Disordered" evidence="1">
    <location>
        <begin position="85"/>
        <end position="160"/>
    </location>
</feature>
<accession>V5G9Y2</accession>
<organism evidence="2 3">
    <name type="scientific">Byssochlamys spectabilis (strain No. 5 / NBRC 109023)</name>
    <name type="common">Paecilomyces variotii</name>
    <dbReference type="NCBI Taxonomy" id="1356009"/>
    <lineage>
        <taxon>Eukaryota</taxon>
        <taxon>Fungi</taxon>
        <taxon>Dikarya</taxon>
        <taxon>Ascomycota</taxon>
        <taxon>Pezizomycotina</taxon>
        <taxon>Eurotiomycetes</taxon>
        <taxon>Eurotiomycetidae</taxon>
        <taxon>Eurotiales</taxon>
        <taxon>Thermoascaceae</taxon>
        <taxon>Paecilomyces</taxon>
    </lineage>
</organism>
<proteinExistence type="predicted"/>
<evidence type="ECO:0000313" key="3">
    <source>
        <dbReference type="Proteomes" id="UP000018001"/>
    </source>
</evidence>
<comment type="caution">
    <text evidence="2">The sequence shown here is derived from an EMBL/GenBank/DDBJ whole genome shotgun (WGS) entry which is preliminary data.</text>
</comment>
<dbReference type="Proteomes" id="UP000018001">
    <property type="component" value="Unassembled WGS sequence"/>
</dbReference>
<dbReference type="InParanoid" id="V5G9Y2"/>
<evidence type="ECO:0000256" key="1">
    <source>
        <dbReference type="SAM" id="MobiDB-lite"/>
    </source>
</evidence>
<dbReference type="AlphaFoldDB" id="V5G9Y2"/>
<protein>
    <submittedName>
        <fullName evidence="2">Uncharacterized protein</fullName>
    </submittedName>
</protein>